<dbReference type="GO" id="GO:0005737">
    <property type="term" value="C:cytoplasm"/>
    <property type="evidence" value="ECO:0007669"/>
    <property type="project" value="TreeGrafter"/>
</dbReference>
<dbReference type="Pfam" id="PF12044">
    <property type="entry name" value="Metallopep"/>
    <property type="match status" value="1"/>
</dbReference>
<dbReference type="AlphaFoldDB" id="A0A517LQI3"/>
<feature type="domain" description="Jacalin-type lectin" evidence="2">
    <location>
        <begin position="689"/>
        <end position="823"/>
    </location>
</feature>
<feature type="region of interest" description="Disordered" evidence="1">
    <location>
        <begin position="26"/>
        <end position="94"/>
    </location>
</feature>
<name>A0A517LQI3_9PEZI</name>
<feature type="compositionally biased region" description="Polar residues" evidence="1">
    <location>
        <begin position="27"/>
        <end position="40"/>
    </location>
</feature>
<dbReference type="Pfam" id="PF01419">
    <property type="entry name" value="Jacalin"/>
    <property type="match status" value="1"/>
</dbReference>
<protein>
    <recommendedName>
        <fullName evidence="2">Jacalin-type lectin domain-containing protein</fullName>
    </recommendedName>
</protein>
<dbReference type="InterPro" id="IPR001229">
    <property type="entry name" value="Jacalin-like_lectin_dom"/>
</dbReference>
<dbReference type="EMBL" id="CP042203">
    <property type="protein sequence ID" value="QDS77901.1"/>
    <property type="molecule type" value="Genomic_DNA"/>
</dbReference>
<feature type="compositionally biased region" description="Polar residues" evidence="1">
    <location>
        <begin position="51"/>
        <end position="85"/>
    </location>
</feature>
<reference evidence="3 4" key="1">
    <citation type="submission" date="2019-07" db="EMBL/GenBank/DDBJ databases">
        <title>Finished genome of Venturia effusa.</title>
        <authorList>
            <person name="Young C.A."/>
            <person name="Cox M.P."/>
            <person name="Ganley A.R.D."/>
            <person name="David W.J."/>
        </authorList>
    </citation>
    <scope>NUCLEOTIDE SEQUENCE [LARGE SCALE GENOMIC DNA]</scope>
    <source>
        <strain evidence="4">albino</strain>
    </source>
</reference>
<accession>A0A517LQI3</accession>
<dbReference type="Proteomes" id="UP000316270">
    <property type="component" value="Chromosome 19"/>
</dbReference>
<dbReference type="Gene3D" id="2.100.10.30">
    <property type="entry name" value="Jacalin-like lectin domain"/>
    <property type="match status" value="1"/>
</dbReference>
<dbReference type="PROSITE" id="PS51752">
    <property type="entry name" value="JACALIN_LECTIN"/>
    <property type="match status" value="1"/>
</dbReference>
<evidence type="ECO:0000313" key="3">
    <source>
        <dbReference type="EMBL" id="QDS77901.1"/>
    </source>
</evidence>
<dbReference type="OrthoDB" id="74460at2759"/>
<organism evidence="3 4">
    <name type="scientific">Venturia effusa</name>
    <dbReference type="NCBI Taxonomy" id="50376"/>
    <lineage>
        <taxon>Eukaryota</taxon>
        <taxon>Fungi</taxon>
        <taxon>Dikarya</taxon>
        <taxon>Ascomycota</taxon>
        <taxon>Pezizomycotina</taxon>
        <taxon>Dothideomycetes</taxon>
        <taxon>Pleosporomycetidae</taxon>
        <taxon>Venturiales</taxon>
        <taxon>Venturiaceae</taxon>
        <taxon>Venturia</taxon>
    </lineage>
</organism>
<evidence type="ECO:0000259" key="2">
    <source>
        <dbReference type="PROSITE" id="PS51752"/>
    </source>
</evidence>
<gene>
    <name evidence="3" type="ORF">FKW77_000656</name>
</gene>
<evidence type="ECO:0000313" key="4">
    <source>
        <dbReference type="Proteomes" id="UP000316270"/>
    </source>
</evidence>
<keyword evidence="4" id="KW-1185">Reference proteome</keyword>
<dbReference type="InterPro" id="IPR053002">
    <property type="entry name" value="Metalloproteinase_M10B"/>
</dbReference>
<dbReference type="PANTHER" id="PTHR21054">
    <property type="entry name" value="ZINC METALLOPROTEINASE-RELATED"/>
    <property type="match status" value="1"/>
</dbReference>
<proteinExistence type="predicted"/>
<dbReference type="InterPro" id="IPR036404">
    <property type="entry name" value="Jacalin-like_lectin_dom_sf"/>
</dbReference>
<evidence type="ECO:0000256" key="1">
    <source>
        <dbReference type="SAM" id="MobiDB-lite"/>
    </source>
</evidence>
<dbReference type="SUPFAM" id="SSF51101">
    <property type="entry name" value="Mannose-binding lectins"/>
    <property type="match status" value="1"/>
</dbReference>
<dbReference type="InterPro" id="IPR021917">
    <property type="entry name" value="Unchr_Zn-peptidase-like"/>
</dbReference>
<dbReference type="PANTHER" id="PTHR21054:SF2">
    <property type="entry name" value="MIP04191P"/>
    <property type="match status" value="1"/>
</dbReference>
<sequence length="823" mass="91284">MLSMQPDHRPSFTRMPSIMRAFRKVSHVTSIKSRNSSPGNAKNGDIRNDNRSSTTLDTFSESTSPANSHTDADSTLATMASSDATATPRRPMNTNRYSVMSQSALSVLNGRLPAASPQLLSPLAPHITSITDGSSTHQKVLLIRGQIGDYDSVGDLHLSGTPVQKPHDGTLFIFSHQDSFPVFSVPVVGSRFKALIHLQAGKNMLKFEFVKARASHSNGVTDGHINWLTLNYMPLNASPPLHLAILVAKDSPETFDVPPRRMSAEGNNIDIAKRKYRMAAYLWQAYTADQMQRNGFFSRVFRLEEEWQPSTLGGENPQPWRSEARIHVIRLDKTVAELRSPDYAQQNPNGKETGALFSIAMDACKSYFRTAPGQKQYVSALFLDTHWDLKLKLITAHAALGGGDDQLGLAIFGSQALHSYPSCIQEVIPAFTDCTPTDTKCVANDCGESGSSWEAANIGIGAHLHEVGHLFGLPHRPSGVMMRDYVRLNRTFTVGEPFSTRTRSQGKQFCPREEECAWSRLDCLRFRYHPCFRHNMDRYIPTDGGIQVWGIDNEVTVTADAGIAWIEIYADDDEMCYAWKEFLPRRAILGHESPRSDACPRAVRLIESEFREQLRAKLPSDSKRDIKKVRLQICSTANVQYTIEDFGKLTGKSARSKLPNGQVAYRSGALGFGLVEGPEVQTVFLESSYLKTKEKDILGNINLKNKVLRSIRVYHGDALDGMEFCYEDATSQMFGKRGGKEGGDEFTFDTRRGETLAGMYVRAGQWIDGVQFITTMTGRKSPIYGNATGGSGHTLIPPNGYRIAGFVGSCSPWLTSLQLLITR</sequence>